<dbReference type="EMBL" id="BAAAYG010000003">
    <property type="protein sequence ID" value="GAA3282829.1"/>
    <property type="molecule type" value="Genomic_DNA"/>
</dbReference>
<protein>
    <submittedName>
        <fullName evidence="3">Carboxylate--amine ligase</fullName>
    </submittedName>
</protein>
<dbReference type="InterPro" id="IPR011761">
    <property type="entry name" value="ATP-grasp"/>
</dbReference>
<dbReference type="RefSeq" id="WP_344718902.1">
    <property type="nucleotide sequence ID" value="NZ_BAAAYG010000003.1"/>
</dbReference>
<keyword evidence="1" id="KW-0547">Nucleotide-binding</keyword>
<keyword evidence="3" id="KW-0436">Ligase</keyword>
<keyword evidence="1" id="KW-0067">ATP-binding</keyword>
<evidence type="ECO:0000256" key="1">
    <source>
        <dbReference type="PROSITE-ProRule" id="PRU00409"/>
    </source>
</evidence>
<dbReference type="Gene3D" id="3.30.470.20">
    <property type="entry name" value="ATP-grasp fold, B domain"/>
    <property type="match status" value="1"/>
</dbReference>
<evidence type="ECO:0000313" key="4">
    <source>
        <dbReference type="Proteomes" id="UP001501736"/>
    </source>
</evidence>
<keyword evidence="4" id="KW-1185">Reference proteome</keyword>
<proteinExistence type="predicted"/>
<dbReference type="Gene3D" id="3.30.1490.20">
    <property type="entry name" value="ATP-grasp fold, A domain"/>
    <property type="match status" value="1"/>
</dbReference>
<feature type="domain" description="ATP-grasp" evidence="2">
    <location>
        <begin position="131"/>
        <end position="340"/>
    </location>
</feature>
<gene>
    <name evidence="3" type="ORF">GCM10020260_10550</name>
</gene>
<accession>A0ABP6RAT1</accession>
<dbReference type="GO" id="GO:0016874">
    <property type="term" value="F:ligase activity"/>
    <property type="evidence" value="ECO:0007669"/>
    <property type="project" value="UniProtKB-KW"/>
</dbReference>
<dbReference type="Proteomes" id="UP001501736">
    <property type="component" value="Unassembled WGS sequence"/>
</dbReference>
<evidence type="ECO:0000313" key="3">
    <source>
        <dbReference type="EMBL" id="GAA3282829.1"/>
    </source>
</evidence>
<comment type="caution">
    <text evidence="3">The sequence shown here is derived from an EMBL/GenBank/DDBJ whole genome shotgun (WGS) entry which is preliminary data.</text>
</comment>
<organism evidence="3 4">
    <name type="scientific">Nesterenkonia halobia</name>
    <dbReference type="NCBI Taxonomy" id="37922"/>
    <lineage>
        <taxon>Bacteria</taxon>
        <taxon>Bacillati</taxon>
        <taxon>Actinomycetota</taxon>
        <taxon>Actinomycetes</taxon>
        <taxon>Micrococcales</taxon>
        <taxon>Micrococcaceae</taxon>
        <taxon>Nesterenkonia</taxon>
    </lineage>
</organism>
<dbReference type="PROSITE" id="PS50975">
    <property type="entry name" value="ATP_GRASP"/>
    <property type="match status" value="1"/>
</dbReference>
<dbReference type="SUPFAM" id="SSF56059">
    <property type="entry name" value="Glutathione synthetase ATP-binding domain-like"/>
    <property type="match status" value="1"/>
</dbReference>
<dbReference type="InterPro" id="IPR013815">
    <property type="entry name" value="ATP_grasp_subdomain_1"/>
</dbReference>
<evidence type="ECO:0000259" key="2">
    <source>
        <dbReference type="PROSITE" id="PS50975"/>
    </source>
</evidence>
<reference evidence="4" key="1">
    <citation type="journal article" date="2019" name="Int. J. Syst. Evol. Microbiol.">
        <title>The Global Catalogue of Microorganisms (GCM) 10K type strain sequencing project: providing services to taxonomists for standard genome sequencing and annotation.</title>
        <authorList>
            <consortium name="The Broad Institute Genomics Platform"/>
            <consortium name="The Broad Institute Genome Sequencing Center for Infectious Disease"/>
            <person name="Wu L."/>
            <person name="Ma J."/>
        </authorList>
    </citation>
    <scope>NUCLEOTIDE SEQUENCE [LARGE SCALE GENOMIC DNA]</scope>
    <source>
        <strain evidence="4">JCM 11483</strain>
    </source>
</reference>
<sequence length="429" mass="47528">MQIPAEQPFVPVITGGDVGAYSWAREFHEAFGVVSAVVPTRLNRNLKHSRILDAFPAGVMTDEQTTITALIDVAERLTDSGANPRPLVLLATYDHIVQAVLRHREELERWYVIPFPDRATVEQVADKESFAAICRRLGIPHPRETRLSMAEHDPARTEQIVAATLDELGADFPLILKAADSWAWAQTTFAGRRKVHRVEDAAELGRLLDAAAGAGFDDVFLLQELIPGPDSQMRVGSYFRDAAGRIRLRAVGEVLLEDHAPGLEGNSRAILTSADPQIDEHAETFLHEVDWHGFAMFDVKIDPRDGSPQFFEMNPRLGRNHFYLTAGGVNPAELVVQQHLAEALTGAGVELPRELPETTRPDALHTTVPLSLARRFADADQRARVDAAARAGAVHSPFRYRPDPDLRKRAYHAAVLLKSLREVRQHPPA</sequence>
<name>A0ABP6RAT1_9MICC</name>